<dbReference type="RefSeq" id="WP_103682638.1">
    <property type="nucleotide sequence ID" value="NZ_PQGG01000003.1"/>
</dbReference>
<evidence type="ECO:0000313" key="2">
    <source>
        <dbReference type="Proteomes" id="UP000237222"/>
    </source>
</evidence>
<dbReference type="EMBL" id="PQGG01000003">
    <property type="protein sequence ID" value="POP54595.1"/>
    <property type="molecule type" value="Genomic_DNA"/>
</dbReference>
<protein>
    <recommendedName>
        <fullName evidence="3">DUF4265 domain-containing protein</fullName>
    </recommendedName>
</protein>
<dbReference type="OrthoDB" id="5733460at2"/>
<dbReference type="Proteomes" id="UP000237222">
    <property type="component" value="Unassembled WGS sequence"/>
</dbReference>
<dbReference type="AlphaFoldDB" id="A0A2S4HKR5"/>
<reference evidence="1" key="1">
    <citation type="submission" date="2018-01" db="EMBL/GenBank/DDBJ databases">
        <authorList>
            <person name="Yu X.-D."/>
        </authorList>
    </citation>
    <scope>NUCLEOTIDE SEQUENCE</scope>
    <source>
        <strain evidence="1">ZX-21</strain>
    </source>
</reference>
<gene>
    <name evidence="1" type="ORF">C0068_01045</name>
</gene>
<name>A0A2S4HKR5_9GAMM</name>
<dbReference type="InterPro" id="IPR025361">
    <property type="entry name" value="DUF4265"/>
</dbReference>
<sequence length="167" mass="18865">MTDDALFPDQETLLELYAGNHPVNNQPIFEKVLATPLQNKGDYRLLKSPLFVRGVAALDTINLNPDSRGRFIVVERGGNLCIRVFFREPNEALEMQLTAEIEKLSGHVDIKTERAVVYSIHFGVGFNAIEQLMNKWINGDKASWIYGNVYDAESGEALNWWQALLQA</sequence>
<comment type="caution">
    <text evidence="1">The sequence shown here is derived from an EMBL/GenBank/DDBJ whole genome shotgun (WGS) entry which is preliminary data.</text>
</comment>
<evidence type="ECO:0008006" key="3">
    <source>
        <dbReference type="Google" id="ProtNLM"/>
    </source>
</evidence>
<organism evidence="1 2">
    <name type="scientific">Zhongshania marina</name>
    <dbReference type="NCBI Taxonomy" id="2304603"/>
    <lineage>
        <taxon>Bacteria</taxon>
        <taxon>Pseudomonadati</taxon>
        <taxon>Pseudomonadota</taxon>
        <taxon>Gammaproteobacteria</taxon>
        <taxon>Cellvibrionales</taxon>
        <taxon>Spongiibacteraceae</taxon>
        <taxon>Zhongshania</taxon>
    </lineage>
</organism>
<proteinExistence type="predicted"/>
<dbReference type="Pfam" id="PF14085">
    <property type="entry name" value="DUF4265"/>
    <property type="match status" value="1"/>
</dbReference>
<evidence type="ECO:0000313" key="1">
    <source>
        <dbReference type="EMBL" id="POP54595.1"/>
    </source>
</evidence>
<accession>A0A2S4HKR5</accession>